<dbReference type="EMBL" id="JAUZQC010000018">
    <property type="protein sequence ID" value="KAK5855520.1"/>
    <property type="molecule type" value="Genomic_DNA"/>
</dbReference>
<keyword evidence="4" id="KW-0325">Glycoprotein</keyword>
<protein>
    <submittedName>
        <fullName evidence="6">Uncharacterized protein</fullName>
    </submittedName>
</protein>
<dbReference type="Gene3D" id="2.40.128.20">
    <property type="match status" value="1"/>
</dbReference>
<comment type="subcellular location">
    <subcellularLocation>
        <location evidence="1">Secreted</location>
    </subcellularLocation>
</comment>
<dbReference type="PANTHER" id="PTHR11967:SF2">
    <property type="entry name" value="ALPHA-1-ACID GLYCOPROTEIN 1"/>
    <property type="match status" value="1"/>
</dbReference>
<keyword evidence="2" id="KW-0964">Secreted</keyword>
<organism evidence="6 7">
    <name type="scientific">Eleginops maclovinus</name>
    <name type="common">Patagonian blennie</name>
    <name type="synonym">Eleginus maclovinus</name>
    <dbReference type="NCBI Taxonomy" id="56733"/>
    <lineage>
        <taxon>Eukaryota</taxon>
        <taxon>Metazoa</taxon>
        <taxon>Chordata</taxon>
        <taxon>Craniata</taxon>
        <taxon>Vertebrata</taxon>
        <taxon>Euteleostomi</taxon>
        <taxon>Actinopterygii</taxon>
        <taxon>Neopterygii</taxon>
        <taxon>Teleostei</taxon>
        <taxon>Neoteleostei</taxon>
        <taxon>Acanthomorphata</taxon>
        <taxon>Eupercaria</taxon>
        <taxon>Perciformes</taxon>
        <taxon>Notothenioidei</taxon>
        <taxon>Eleginopidae</taxon>
        <taxon>Eleginops</taxon>
    </lineage>
</organism>
<comment type="caution">
    <text evidence="6">The sequence shown here is derived from an EMBL/GenBank/DDBJ whole genome shotgun (WGS) entry which is preliminary data.</text>
</comment>
<sequence>MCLRGLLLVAGLVLSSWALTPEECEPLVTPVSLADSSMIHGVTYFLAGYAKTNVSQALLRNCDSFWINVTESGPQNLVFAQFNKVNGSCTHSLFNVTVDVHTATGFFANITQSFHILPSSDHLIVVAINNTIRNSPIVNRRMKNIGEVPEEFINSSLFMLGRNATLSEVGPGTFGEAGELPRVLRRTTVPLQP</sequence>
<evidence type="ECO:0000256" key="1">
    <source>
        <dbReference type="ARBA" id="ARBA00004613"/>
    </source>
</evidence>
<feature type="chain" id="PRO_5042916109" evidence="5">
    <location>
        <begin position="19"/>
        <end position="193"/>
    </location>
</feature>
<name>A0AAN7X9J9_ELEMC</name>
<keyword evidence="7" id="KW-1185">Reference proteome</keyword>
<dbReference type="InterPro" id="IPR012674">
    <property type="entry name" value="Calycin"/>
</dbReference>
<evidence type="ECO:0000256" key="5">
    <source>
        <dbReference type="SAM" id="SignalP"/>
    </source>
</evidence>
<keyword evidence="3 5" id="KW-0732">Signal</keyword>
<evidence type="ECO:0000256" key="3">
    <source>
        <dbReference type="ARBA" id="ARBA00022729"/>
    </source>
</evidence>
<reference evidence="6 7" key="2">
    <citation type="journal article" date="2023" name="Mol. Biol. Evol.">
        <title>Genomics of Secondarily Temperate Adaptation in the Only Non-Antarctic Icefish.</title>
        <authorList>
            <person name="Rivera-Colon A.G."/>
            <person name="Rayamajhi N."/>
            <person name="Minhas B.F."/>
            <person name="Madrigal G."/>
            <person name="Bilyk K.T."/>
            <person name="Yoon V."/>
            <person name="Hune M."/>
            <person name="Gregory S."/>
            <person name="Cheng C.H.C."/>
            <person name="Catchen J.M."/>
        </authorList>
    </citation>
    <scope>NUCLEOTIDE SEQUENCE [LARGE SCALE GENOMIC DNA]</scope>
    <source>
        <strain evidence="6">JMC-PN-2008</strain>
    </source>
</reference>
<reference evidence="6 7" key="1">
    <citation type="journal article" date="2023" name="Genes (Basel)">
        <title>Chromosome-Level Genome Assembly and Circadian Gene Repertoire of the Patagonia Blennie Eleginops maclovinus-The Closest Ancestral Proxy of Antarctic Cryonotothenioids.</title>
        <authorList>
            <person name="Cheng C.C."/>
            <person name="Rivera-Colon A.G."/>
            <person name="Minhas B.F."/>
            <person name="Wilson L."/>
            <person name="Rayamajhi N."/>
            <person name="Vargas-Chacoff L."/>
            <person name="Catchen J.M."/>
        </authorList>
    </citation>
    <scope>NUCLEOTIDE SEQUENCE [LARGE SCALE GENOMIC DNA]</scope>
    <source>
        <strain evidence="6">JMC-PN-2008</strain>
    </source>
</reference>
<evidence type="ECO:0000313" key="6">
    <source>
        <dbReference type="EMBL" id="KAK5855520.1"/>
    </source>
</evidence>
<proteinExistence type="predicted"/>
<dbReference type="AlphaFoldDB" id="A0AAN7X9J9"/>
<accession>A0AAN7X9J9</accession>
<dbReference type="Proteomes" id="UP001346869">
    <property type="component" value="Unassembled WGS sequence"/>
</dbReference>
<dbReference type="PANTHER" id="PTHR11967">
    <property type="entry name" value="ALPHA-1-ACID GLYCOPROTEIN"/>
    <property type="match status" value="1"/>
</dbReference>
<evidence type="ECO:0000313" key="7">
    <source>
        <dbReference type="Proteomes" id="UP001346869"/>
    </source>
</evidence>
<gene>
    <name evidence="6" type="ORF">PBY51_005617</name>
</gene>
<evidence type="ECO:0000256" key="4">
    <source>
        <dbReference type="ARBA" id="ARBA00023180"/>
    </source>
</evidence>
<evidence type="ECO:0000256" key="2">
    <source>
        <dbReference type="ARBA" id="ARBA00022525"/>
    </source>
</evidence>
<feature type="signal peptide" evidence="5">
    <location>
        <begin position="1"/>
        <end position="18"/>
    </location>
</feature>
<dbReference type="GO" id="GO:0005576">
    <property type="term" value="C:extracellular region"/>
    <property type="evidence" value="ECO:0007669"/>
    <property type="project" value="UniProtKB-SubCell"/>
</dbReference>